<name>A0A1Q3EPM6_LENED</name>
<accession>A0A1Q3EPM6</accession>
<feature type="compositionally biased region" description="Low complexity" evidence="1">
    <location>
        <begin position="57"/>
        <end position="66"/>
    </location>
</feature>
<evidence type="ECO:0000256" key="1">
    <source>
        <dbReference type="SAM" id="MobiDB-lite"/>
    </source>
</evidence>
<gene>
    <name evidence="2" type="ORF">LENED_011284</name>
</gene>
<organism evidence="2 3">
    <name type="scientific">Lentinula edodes</name>
    <name type="common">Shiitake mushroom</name>
    <name type="synonym">Lentinus edodes</name>
    <dbReference type="NCBI Taxonomy" id="5353"/>
    <lineage>
        <taxon>Eukaryota</taxon>
        <taxon>Fungi</taxon>
        <taxon>Dikarya</taxon>
        <taxon>Basidiomycota</taxon>
        <taxon>Agaricomycotina</taxon>
        <taxon>Agaricomycetes</taxon>
        <taxon>Agaricomycetidae</taxon>
        <taxon>Agaricales</taxon>
        <taxon>Marasmiineae</taxon>
        <taxon>Omphalotaceae</taxon>
        <taxon>Lentinula</taxon>
    </lineage>
</organism>
<protein>
    <submittedName>
        <fullName evidence="2">Uncharacterized protein</fullName>
    </submittedName>
</protein>
<reference evidence="2 3" key="2">
    <citation type="submission" date="2017-02" db="EMBL/GenBank/DDBJ databases">
        <title>A genome survey and senescence transcriptome analysis in Lentinula edodes.</title>
        <authorList>
            <person name="Sakamoto Y."/>
            <person name="Nakade K."/>
            <person name="Sato S."/>
            <person name="Yoshida Y."/>
            <person name="Miyazaki K."/>
            <person name="Natsume S."/>
            <person name="Konno N."/>
        </authorList>
    </citation>
    <scope>NUCLEOTIDE SEQUENCE [LARGE SCALE GENOMIC DNA]</scope>
    <source>
        <strain evidence="2 3">NBRC 111202</strain>
    </source>
</reference>
<sequence>MVSMPGTATAPFDMPVPLPSSVNSHGKDLDSVIFDNHTGLTHPTNPTDVLPKAKDQSLSASSSLSSPTPPIHIERRDTMSKEQAKSYLNELEVSNRWSLVTIFQTMPLRAWNMKNSKNWKEFKEKKEVKEYIEKNQLTDPGVPRFFEAYYLCVKGGLLDWCIASE</sequence>
<comment type="caution">
    <text evidence="2">The sequence shown here is derived from an EMBL/GenBank/DDBJ whole genome shotgun (WGS) entry which is preliminary data.</text>
</comment>
<dbReference type="EMBL" id="BDGU01001031">
    <property type="protein sequence ID" value="GAW09152.1"/>
    <property type="molecule type" value="Genomic_DNA"/>
</dbReference>
<evidence type="ECO:0000313" key="2">
    <source>
        <dbReference type="EMBL" id="GAW09152.1"/>
    </source>
</evidence>
<dbReference type="AlphaFoldDB" id="A0A1Q3EPM6"/>
<feature type="region of interest" description="Disordered" evidence="1">
    <location>
        <begin position="1"/>
        <end position="21"/>
    </location>
</feature>
<feature type="region of interest" description="Disordered" evidence="1">
    <location>
        <begin position="34"/>
        <end position="79"/>
    </location>
</feature>
<dbReference type="Proteomes" id="UP000188533">
    <property type="component" value="Unassembled WGS sequence"/>
</dbReference>
<feature type="compositionally biased region" description="Polar residues" evidence="1">
    <location>
        <begin position="38"/>
        <end position="47"/>
    </location>
</feature>
<proteinExistence type="predicted"/>
<reference evidence="2 3" key="1">
    <citation type="submission" date="2016-08" db="EMBL/GenBank/DDBJ databases">
        <authorList>
            <consortium name="Lentinula edodes genome sequencing consortium"/>
            <person name="Sakamoto Y."/>
            <person name="Nakade K."/>
            <person name="Sato S."/>
            <person name="Yoshida Y."/>
            <person name="Miyazaki K."/>
            <person name="Natsume S."/>
            <person name="Konno N."/>
        </authorList>
    </citation>
    <scope>NUCLEOTIDE SEQUENCE [LARGE SCALE GENOMIC DNA]</scope>
    <source>
        <strain evidence="2 3">NBRC 111202</strain>
    </source>
</reference>
<keyword evidence="3" id="KW-1185">Reference proteome</keyword>
<evidence type="ECO:0000313" key="3">
    <source>
        <dbReference type="Proteomes" id="UP000188533"/>
    </source>
</evidence>